<comment type="caution">
    <text evidence="1">The sequence shown here is derived from an EMBL/GenBank/DDBJ whole genome shotgun (WGS) entry which is preliminary data.</text>
</comment>
<sequence>MTTDIWAWVHQTHADLVEAGHYRLAEAVAEISGHAVNGRPDEVDAIFPEALATARALDLPWVEVYLRHWRLQSLVSERQQGVKALSEATSLLEFAHREETRECPQSVCVVQDFCICHARIDGPGYVRERLAILDETLPRIEPERNCFDCLTREYCAALDDDGRKEDALAHLLAGEAKHRAAGGDPSLSMHLKHADLLGELGRPAEGLTVLDKAEAAQRKKPYGLDEDDERSLAMQRAELHARLGDAEAALAQLLHIDEPQAHADLRLQWATTVELLVALGAFENSTAIGRAMNTWIAYLDEVGAHRRCLDLLVIAGRLAVARGSRAVALTLAGFGERKLADLRRTDGITEELAALRASAEALPATVLPVPVADIPGHLESLGTQNPDGSYRPADPEANLAILAAAHEAEPTDDHVVGLLSQYYTVLGLPGEAARLLWTRVEADPDDDGMASALGDVLLRARDEEGIARLAGLLAANNPTRSHWLRGNWAMSQGDWAEAARECAELVAIDDTVLNTRRMWAAAARRMGDFTTAQRLWAELFERADEEAEDPVLRAHPSDRWGMIIAATANRDWAAVREQCAVLDIDLDEPEGPIEEMWHPVDLRYDGPQGGIAVYSVRTGPATARVLTVTQRDAALNYGDVVVLDPESHDSPPEDEEEREGWYPTCSAVTLLEPGGFRSYLVDGAHPGEDELGAIVGALRERGWGVWVYTDDSYVLEPEIEGLGELQGVAFGVAVPPAVSSADADTVLTELTAGWRHPMSWLKLAEDAGADTARHEKITADYSL</sequence>
<gene>
    <name evidence="1" type="ORF">Afil01_05050</name>
</gene>
<dbReference type="Gene3D" id="1.25.40.10">
    <property type="entry name" value="Tetratricopeptide repeat domain"/>
    <property type="match status" value="1"/>
</dbReference>
<keyword evidence="2" id="KW-1185">Reference proteome</keyword>
<proteinExistence type="predicted"/>
<evidence type="ECO:0000313" key="1">
    <source>
        <dbReference type="EMBL" id="GLZ75698.1"/>
    </source>
</evidence>
<dbReference type="Proteomes" id="UP001165079">
    <property type="component" value="Unassembled WGS sequence"/>
</dbReference>
<reference evidence="1" key="1">
    <citation type="submission" date="2023-03" db="EMBL/GenBank/DDBJ databases">
        <title>Actinorhabdospora filicis NBRC 111898.</title>
        <authorList>
            <person name="Ichikawa N."/>
            <person name="Sato H."/>
            <person name="Tonouchi N."/>
        </authorList>
    </citation>
    <scope>NUCLEOTIDE SEQUENCE</scope>
    <source>
        <strain evidence="1">NBRC 111898</strain>
    </source>
</reference>
<organism evidence="1 2">
    <name type="scientific">Actinorhabdospora filicis</name>
    <dbReference type="NCBI Taxonomy" id="1785913"/>
    <lineage>
        <taxon>Bacteria</taxon>
        <taxon>Bacillati</taxon>
        <taxon>Actinomycetota</taxon>
        <taxon>Actinomycetes</taxon>
        <taxon>Micromonosporales</taxon>
        <taxon>Micromonosporaceae</taxon>
        <taxon>Actinorhabdospora</taxon>
    </lineage>
</organism>
<name>A0A9W6W784_9ACTN</name>
<protein>
    <recommendedName>
        <fullName evidence="3">Tetratricopeptide repeat protein</fullName>
    </recommendedName>
</protein>
<dbReference type="AlphaFoldDB" id="A0A9W6W784"/>
<dbReference type="SUPFAM" id="SSF48452">
    <property type="entry name" value="TPR-like"/>
    <property type="match status" value="1"/>
</dbReference>
<accession>A0A9W6W784</accession>
<dbReference type="RefSeq" id="WP_285660929.1">
    <property type="nucleotide sequence ID" value="NZ_BSTX01000001.1"/>
</dbReference>
<evidence type="ECO:0000313" key="2">
    <source>
        <dbReference type="Proteomes" id="UP001165079"/>
    </source>
</evidence>
<dbReference type="EMBL" id="BSTX01000001">
    <property type="protein sequence ID" value="GLZ75698.1"/>
    <property type="molecule type" value="Genomic_DNA"/>
</dbReference>
<dbReference type="InterPro" id="IPR011990">
    <property type="entry name" value="TPR-like_helical_dom_sf"/>
</dbReference>
<evidence type="ECO:0008006" key="3">
    <source>
        <dbReference type="Google" id="ProtNLM"/>
    </source>
</evidence>